<accession>A0A3N6PQX1</accession>
<dbReference type="EMBL" id="RCBY01000112">
    <property type="protein sequence ID" value="RQH37009.1"/>
    <property type="molecule type" value="Genomic_DNA"/>
</dbReference>
<dbReference type="AlphaFoldDB" id="A0A3N6PQX1"/>
<keyword evidence="2" id="KW-1185">Reference proteome</keyword>
<name>A0A3N6PQX1_9CYAN</name>
<dbReference type="Proteomes" id="UP000269154">
    <property type="component" value="Unassembled WGS sequence"/>
</dbReference>
<reference evidence="1 2" key="1">
    <citation type="journal article" date="2018" name="ACS Chem. Biol.">
        <title>Ketoreductase domain dysfunction expands chemodiversity: malyngamide biosynthesis in the cyanobacterium Okeania hirsuta.</title>
        <authorList>
            <person name="Moss N.A."/>
            <person name="Leao T."/>
            <person name="Rankin M."/>
            <person name="McCullough T.M."/>
            <person name="Qu P."/>
            <person name="Korobeynikov A."/>
            <person name="Smith J.L."/>
            <person name="Gerwick L."/>
            <person name="Gerwick W.H."/>
        </authorList>
    </citation>
    <scope>NUCLEOTIDE SEQUENCE [LARGE SCALE GENOMIC DNA]</scope>
    <source>
        <strain evidence="1 2">PAB10Feb10-1</strain>
    </source>
</reference>
<gene>
    <name evidence="1" type="ORF">D5R40_18745</name>
</gene>
<dbReference type="RefSeq" id="WP_124142671.1">
    <property type="nucleotide sequence ID" value="NZ_CAWOKI010000223.1"/>
</dbReference>
<proteinExistence type="predicted"/>
<evidence type="ECO:0000313" key="1">
    <source>
        <dbReference type="EMBL" id="RQH37009.1"/>
    </source>
</evidence>
<organism evidence="1 2">
    <name type="scientific">Okeania hirsuta</name>
    <dbReference type="NCBI Taxonomy" id="1458930"/>
    <lineage>
        <taxon>Bacteria</taxon>
        <taxon>Bacillati</taxon>
        <taxon>Cyanobacteriota</taxon>
        <taxon>Cyanophyceae</taxon>
        <taxon>Oscillatoriophycideae</taxon>
        <taxon>Oscillatoriales</taxon>
        <taxon>Microcoleaceae</taxon>
        <taxon>Okeania</taxon>
    </lineage>
</organism>
<comment type="caution">
    <text evidence="1">The sequence shown here is derived from an EMBL/GenBank/DDBJ whole genome shotgun (WGS) entry which is preliminary data.</text>
</comment>
<evidence type="ECO:0000313" key="2">
    <source>
        <dbReference type="Proteomes" id="UP000269154"/>
    </source>
</evidence>
<protein>
    <submittedName>
        <fullName evidence="1">Uncharacterized protein</fullName>
    </submittedName>
</protein>
<sequence length="84" mass="9436">MTNSNNSRTKITMPINPKKGVEIALTTTRTIILGLTTTFALTICQPTIIINICWRCTLDSDNNSIPRNQVGRIIKQIDYTNDKL</sequence>